<dbReference type="Proteomes" id="UP001239445">
    <property type="component" value="Unassembled WGS sequence"/>
</dbReference>
<dbReference type="EMBL" id="MU839846">
    <property type="protein sequence ID" value="KAK1750583.1"/>
    <property type="molecule type" value="Genomic_DNA"/>
</dbReference>
<comment type="caution">
    <text evidence="2">The sequence shown here is derived from an EMBL/GenBank/DDBJ whole genome shotgun (WGS) entry which is preliminary data.</text>
</comment>
<accession>A0AAJ0F4Q4</accession>
<organism evidence="2 3">
    <name type="scientific">Echria macrotheca</name>
    <dbReference type="NCBI Taxonomy" id="438768"/>
    <lineage>
        <taxon>Eukaryota</taxon>
        <taxon>Fungi</taxon>
        <taxon>Dikarya</taxon>
        <taxon>Ascomycota</taxon>
        <taxon>Pezizomycotina</taxon>
        <taxon>Sordariomycetes</taxon>
        <taxon>Sordariomycetidae</taxon>
        <taxon>Sordariales</taxon>
        <taxon>Schizotheciaceae</taxon>
        <taxon>Echria</taxon>
    </lineage>
</organism>
<dbReference type="AlphaFoldDB" id="A0AAJ0F4Q4"/>
<proteinExistence type="predicted"/>
<evidence type="ECO:0000256" key="1">
    <source>
        <dbReference type="SAM" id="MobiDB-lite"/>
    </source>
</evidence>
<keyword evidence="3" id="KW-1185">Reference proteome</keyword>
<name>A0AAJ0F4Q4_9PEZI</name>
<feature type="region of interest" description="Disordered" evidence="1">
    <location>
        <begin position="179"/>
        <end position="206"/>
    </location>
</feature>
<protein>
    <submittedName>
        <fullName evidence="2">Uncharacterized protein</fullName>
    </submittedName>
</protein>
<sequence length="263" mass="28986">MPRGNFRECNLKLQRHHRWKVGLSGEAMALQESRGGHMSLDSIGNEDPDRPNPTKPLWYQPGIAHDLGPDRGQSTVTWFADSRQWRSPGILPLAVTSWPARRGTSVAIGPIDHPSQGLDLSGSHGEFPVRTKHAEQGPYHGPNCPTRLAEKDSTLKRAERVAKSSCSCRFAFPRLPRGPALPPAVNPDKKPTTSVAGRVATNRRESDAVEFKTTTNIQDVGKEARYTTIGSPTRRFGGATGLPRLRKRHIALRLRMNAWIAGS</sequence>
<gene>
    <name evidence="2" type="ORF">QBC47DRAFT_464805</name>
</gene>
<evidence type="ECO:0000313" key="2">
    <source>
        <dbReference type="EMBL" id="KAK1750583.1"/>
    </source>
</evidence>
<reference evidence="2" key="1">
    <citation type="submission" date="2023-06" db="EMBL/GenBank/DDBJ databases">
        <title>Genome-scale phylogeny and comparative genomics of the fungal order Sordariales.</title>
        <authorList>
            <consortium name="Lawrence Berkeley National Laboratory"/>
            <person name="Hensen N."/>
            <person name="Bonometti L."/>
            <person name="Westerberg I."/>
            <person name="Brannstrom I.O."/>
            <person name="Guillou S."/>
            <person name="Cros-Aarteil S."/>
            <person name="Calhoun S."/>
            <person name="Haridas S."/>
            <person name="Kuo A."/>
            <person name="Mondo S."/>
            <person name="Pangilinan J."/>
            <person name="Riley R."/>
            <person name="Labutti K."/>
            <person name="Andreopoulos B."/>
            <person name="Lipzen A."/>
            <person name="Chen C."/>
            <person name="Yanf M."/>
            <person name="Daum C."/>
            <person name="Ng V."/>
            <person name="Clum A."/>
            <person name="Steindorff A."/>
            <person name="Ohm R."/>
            <person name="Martin F."/>
            <person name="Silar P."/>
            <person name="Natvig D."/>
            <person name="Lalanne C."/>
            <person name="Gautier V."/>
            <person name="Ament-Velasquez S.L."/>
            <person name="Kruys A."/>
            <person name="Hutchinson M.I."/>
            <person name="Powell A.J."/>
            <person name="Barry K."/>
            <person name="Miller A.N."/>
            <person name="Grigoriev I.V."/>
            <person name="Debuchy R."/>
            <person name="Gladieux P."/>
            <person name="Thoren M.H."/>
            <person name="Johannesson H."/>
        </authorList>
    </citation>
    <scope>NUCLEOTIDE SEQUENCE</scope>
    <source>
        <strain evidence="2">PSN4</strain>
    </source>
</reference>
<evidence type="ECO:0000313" key="3">
    <source>
        <dbReference type="Proteomes" id="UP001239445"/>
    </source>
</evidence>